<dbReference type="CDD" id="cd06225">
    <property type="entry name" value="HAMP"/>
    <property type="match status" value="1"/>
</dbReference>
<dbReference type="GO" id="GO:0005886">
    <property type="term" value="C:plasma membrane"/>
    <property type="evidence" value="ECO:0007669"/>
    <property type="project" value="UniProtKB-SubCell"/>
</dbReference>
<keyword evidence="6 14" id="KW-0812">Transmembrane</keyword>
<dbReference type="Proteomes" id="UP000007842">
    <property type="component" value="Chromosome"/>
</dbReference>
<dbReference type="InterPro" id="IPR003594">
    <property type="entry name" value="HATPase_dom"/>
</dbReference>
<dbReference type="PANTHER" id="PTHR42878:SF7">
    <property type="entry name" value="SENSOR HISTIDINE KINASE GLRK"/>
    <property type="match status" value="1"/>
</dbReference>
<dbReference type="OrthoDB" id="9786919at2"/>
<dbReference type="FunFam" id="1.10.287.130:FF:000010">
    <property type="entry name" value="Two-component sensor histidine kinase"/>
    <property type="match status" value="1"/>
</dbReference>
<keyword evidence="9" id="KW-0067">ATP-binding</keyword>
<dbReference type="Gene3D" id="3.30.565.10">
    <property type="entry name" value="Histidine kinase-like ATPase, C-terminal domain"/>
    <property type="match status" value="1"/>
</dbReference>
<protein>
    <recommendedName>
        <fullName evidence="12">Sensor-like histidine kinase SenX3</fullName>
        <ecNumber evidence="3">2.7.13.3</ecNumber>
    </recommendedName>
</protein>
<dbReference type="EMBL" id="CP003219">
    <property type="protein sequence ID" value="AEW97112.1"/>
    <property type="molecule type" value="Genomic_DNA"/>
</dbReference>
<dbReference type="Pfam" id="PF02518">
    <property type="entry name" value="HATPase_c"/>
    <property type="match status" value="1"/>
</dbReference>
<keyword evidence="18" id="KW-1185">Reference proteome</keyword>
<dbReference type="GO" id="GO:0000155">
    <property type="term" value="F:phosphorelay sensor kinase activity"/>
    <property type="evidence" value="ECO:0007669"/>
    <property type="project" value="InterPro"/>
</dbReference>
<organism evidence="17 18">
    <name type="scientific">Streptantibioticus cattleyicolor (strain ATCC 35852 / DSM 46488 / JCM 4925 / NBRC 14057 / NRRL 8057)</name>
    <name type="common">Streptomyces cattleya</name>
    <dbReference type="NCBI Taxonomy" id="1003195"/>
    <lineage>
        <taxon>Bacteria</taxon>
        <taxon>Bacillati</taxon>
        <taxon>Actinomycetota</taxon>
        <taxon>Actinomycetes</taxon>
        <taxon>Kitasatosporales</taxon>
        <taxon>Streptomycetaceae</taxon>
        <taxon>Streptantibioticus</taxon>
    </lineage>
</organism>
<dbReference type="InterPro" id="IPR036890">
    <property type="entry name" value="HATPase_C_sf"/>
</dbReference>
<feature type="domain" description="HAMP" evidence="16">
    <location>
        <begin position="229"/>
        <end position="281"/>
    </location>
</feature>
<dbReference type="InterPro" id="IPR003661">
    <property type="entry name" value="HisK_dim/P_dom"/>
</dbReference>
<dbReference type="SMART" id="SM00388">
    <property type="entry name" value="HisKA"/>
    <property type="match status" value="1"/>
</dbReference>
<feature type="region of interest" description="Disordered" evidence="13">
    <location>
        <begin position="508"/>
        <end position="535"/>
    </location>
</feature>
<dbReference type="CDD" id="cd00075">
    <property type="entry name" value="HATPase"/>
    <property type="match status" value="1"/>
</dbReference>
<keyword evidence="7" id="KW-0547">Nucleotide-binding</keyword>
<dbReference type="InterPro" id="IPR036097">
    <property type="entry name" value="HisK_dim/P_sf"/>
</dbReference>
<dbReference type="PROSITE" id="PS50885">
    <property type="entry name" value="HAMP"/>
    <property type="match status" value="1"/>
</dbReference>
<dbReference type="RefSeq" id="WP_014145452.1">
    <property type="nucleotide sequence ID" value="NC_016111.1"/>
</dbReference>
<keyword evidence="5" id="KW-0808">Transferase</keyword>
<dbReference type="InterPro" id="IPR005467">
    <property type="entry name" value="His_kinase_dom"/>
</dbReference>
<dbReference type="eggNOG" id="COG2205">
    <property type="taxonomic scope" value="Bacteria"/>
</dbReference>
<evidence type="ECO:0000256" key="5">
    <source>
        <dbReference type="ARBA" id="ARBA00022679"/>
    </source>
</evidence>
<feature type="compositionally biased region" description="Basic and acidic residues" evidence="13">
    <location>
        <begin position="510"/>
        <end position="524"/>
    </location>
</feature>
<comment type="subcellular location">
    <subcellularLocation>
        <location evidence="2">Cell membrane</location>
    </subcellularLocation>
</comment>
<keyword evidence="10 14" id="KW-1133">Transmembrane helix</keyword>
<evidence type="ECO:0000256" key="14">
    <source>
        <dbReference type="SAM" id="Phobius"/>
    </source>
</evidence>
<dbReference type="AlphaFoldDB" id="F8JXL0"/>
<name>F8JXL0_STREN</name>
<dbReference type="Gene3D" id="1.10.287.130">
    <property type="match status" value="1"/>
</dbReference>
<dbReference type="SUPFAM" id="SSF47384">
    <property type="entry name" value="Homodimeric domain of signal transducing histidine kinase"/>
    <property type="match status" value="1"/>
</dbReference>
<dbReference type="KEGG" id="sct:SCAT_4748"/>
<reference evidence="18" key="1">
    <citation type="submission" date="2011-12" db="EMBL/GenBank/DDBJ databases">
        <title>Complete genome sequence of Streptomyces cattleya strain DSM 46488.</title>
        <authorList>
            <person name="Ou H.-Y."/>
            <person name="Li P."/>
            <person name="Zhao C."/>
            <person name="O'Hagan D."/>
            <person name="Deng Z."/>
        </authorList>
    </citation>
    <scope>NUCLEOTIDE SEQUENCE [LARGE SCALE GENOMIC DNA]</scope>
    <source>
        <strain evidence="18">ATCC 35852 / DSM 46488 / JCM 4925 / NBRC 14057 / NRRL 8057</strain>
    </source>
</reference>
<sequence>MTREERDRAGRAATEADAARRTWWRAAAQRLRGQRAQLVVAFLLVAAVSSLGTAALTFRQARTAILQRSQDTAVNTLRAQINSLAPDLRFPPDRAALQAFVRQLDGGGQAQDWQAYAVYRDQPAVPAEPSGTTITPALRRTVTDHWVPAFQRVTRDGRPWLAIGMPVAYAGSDTSGGVRAADNRSGLVVYAELPLTAEQANTQALIRAAESGALLALALSVLPALIAAGGVLRPVRRLRRAAGELAAGRLDTRLEVRGGDELADLSRAFNHMAATLEENVVELRRLEATARRFASDVSHELRTPLAAMTAVSDVLDEDAAGLDPDTAAAVRLISEETGKLVRMVEDLMEISRFDAGAAALHLDEVDAAETVRKSLQARGWQDKVTAELPPGIRAVLDPRRFDVVVANLVGNALKHGGAPVRATLATRTAPDGDRLVLQVADRGPGISPEALPHIFDRFYKADAARARSEGSGLGLAIAAENVRLHGGELDAANAPEGGAVFTVELPLRPRAGDGDEAGHGRSDPGDGSVADGGTR</sequence>
<dbReference type="Pfam" id="PF00512">
    <property type="entry name" value="HisKA"/>
    <property type="match status" value="1"/>
</dbReference>
<dbReference type="GO" id="GO:0030295">
    <property type="term" value="F:protein kinase activator activity"/>
    <property type="evidence" value="ECO:0007669"/>
    <property type="project" value="TreeGrafter"/>
</dbReference>
<dbReference type="PATRIC" id="fig|1003195.11.peg.6180"/>
<dbReference type="CDD" id="cd00082">
    <property type="entry name" value="HisKA"/>
    <property type="match status" value="1"/>
</dbReference>
<proteinExistence type="predicted"/>
<evidence type="ECO:0000256" key="7">
    <source>
        <dbReference type="ARBA" id="ARBA00022741"/>
    </source>
</evidence>
<evidence type="ECO:0000256" key="13">
    <source>
        <dbReference type="SAM" id="MobiDB-lite"/>
    </source>
</evidence>
<evidence type="ECO:0000256" key="12">
    <source>
        <dbReference type="ARBA" id="ARBA00039401"/>
    </source>
</evidence>
<evidence type="ECO:0000256" key="8">
    <source>
        <dbReference type="ARBA" id="ARBA00022777"/>
    </source>
</evidence>
<keyword evidence="14" id="KW-0472">Membrane</keyword>
<dbReference type="InterPro" id="IPR004358">
    <property type="entry name" value="Sig_transdc_His_kin-like_C"/>
</dbReference>
<evidence type="ECO:0000313" key="18">
    <source>
        <dbReference type="Proteomes" id="UP000007842"/>
    </source>
</evidence>
<evidence type="ECO:0000256" key="11">
    <source>
        <dbReference type="ARBA" id="ARBA00023012"/>
    </source>
</evidence>
<evidence type="ECO:0000256" key="6">
    <source>
        <dbReference type="ARBA" id="ARBA00022692"/>
    </source>
</evidence>
<dbReference type="Pfam" id="PF00672">
    <property type="entry name" value="HAMP"/>
    <property type="match status" value="1"/>
</dbReference>
<dbReference type="PROSITE" id="PS50109">
    <property type="entry name" value="HIS_KIN"/>
    <property type="match status" value="1"/>
</dbReference>
<keyword evidence="4" id="KW-0597">Phosphoprotein</keyword>
<dbReference type="Gene3D" id="6.10.340.10">
    <property type="match status" value="1"/>
</dbReference>
<dbReference type="GO" id="GO:0000156">
    <property type="term" value="F:phosphorelay response regulator activity"/>
    <property type="evidence" value="ECO:0007669"/>
    <property type="project" value="TreeGrafter"/>
</dbReference>
<keyword evidence="8 17" id="KW-0418">Kinase</keyword>
<dbReference type="GO" id="GO:0007234">
    <property type="term" value="P:osmosensory signaling via phosphorelay pathway"/>
    <property type="evidence" value="ECO:0007669"/>
    <property type="project" value="TreeGrafter"/>
</dbReference>
<evidence type="ECO:0000256" key="9">
    <source>
        <dbReference type="ARBA" id="ARBA00022840"/>
    </source>
</evidence>
<dbReference type="InterPro" id="IPR050351">
    <property type="entry name" value="BphY/WalK/GraS-like"/>
</dbReference>
<evidence type="ECO:0000256" key="3">
    <source>
        <dbReference type="ARBA" id="ARBA00012438"/>
    </source>
</evidence>
<accession>G8WT89</accession>
<evidence type="ECO:0000313" key="17">
    <source>
        <dbReference type="EMBL" id="AEW97112.1"/>
    </source>
</evidence>
<feature type="domain" description="Histidine kinase" evidence="15">
    <location>
        <begin position="296"/>
        <end position="509"/>
    </location>
</feature>
<dbReference type="SMART" id="SM00387">
    <property type="entry name" value="HATPase_c"/>
    <property type="match status" value="1"/>
</dbReference>
<evidence type="ECO:0000256" key="4">
    <source>
        <dbReference type="ARBA" id="ARBA00022553"/>
    </source>
</evidence>
<evidence type="ECO:0000259" key="15">
    <source>
        <dbReference type="PROSITE" id="PS50109"/>
    </source>
</evidence>
<dbReference type="EC" id="2.7.13.3" evidence="3"/>
<dbReference type="SUPFAM" id="SSF55874">
    <property type="entry name" value="ATPase domain of HSP90 chaperone/DNA topoisomerase II/histidine kinase"/>
    <property type="match status" value="1"/>
</dbReference>
<dbReference type="STRING" id="1003195.SCATT_47410"/>
<dbReference type="SUPFAM" id="SSF158472">
    <property type="entry name" value="HAMP domain-like"/>
    <property type="match status" value="1"/>
</dbReference>
<feature type="transmembrane region" description="Helical" evidence="14">
    <location>
        <begin position="38"/>
        <end position="58"/>
    </location>
</feature>
<dbReference type="SMART" id="SM00304">
    <property type="entry name" value="HAMP"/>
    <property type="match status" value="1"/>
</dbReference>
<dbReference type="PRINTS" id="PR00344">
    <property type="entry name" value="BCTRLSENSOR"/>
</dbReference>
<dbReference type="HOGENOM" id="CLU_000445_89_18_11"/>
<accession>F8JXL0</accession>
<evidence type="ECO:0000256" key="2">
    <source>
        <dbReference type="ARBA" id="ARBA00004236"/>
    </source>
</evidence>
<keyword evidence="11" id="KW-0902">Two-component regulatory system</keyword>
<dbReference type="PANTHER" id="PTHR42878">
    <property type="entry name" value="TWO-COMPONENT HISTIDINE KINASE"/>
    <property type="match status" value="1"/>
</dbReference>
<evidence type="ECO:0000259" key="16">
    <source>
        <dbReference type="PROSITE" id="PS50885"/>
    </source>
</evidence>
<dbReference type="KEGG" id="scy:SCATT_47410"/>
<gene>
    <name evidence="17" type="ordered locus">SCATT_47410</name>
</gene>
<comment type="catalytic activity">
    <reaction evidence="1">
        <text>ATP + protein L-histidine = ADP + protein N-phospho-L-histidine.</text>
        <dbReference type="EC" id="2.7.13.3"/>
    </reaction>
</comment>
<evidence type="ECO:0000256" key="10">
    <source>
        <dbReference type="ARBA" id="ARBA00022989"/>
    </source>
</evidence>
<evidence type="ECO:0000256" key="1">
    <source>
        <dbReference type="ARBA" id="ARBA00000085"/>
    </source>
</evidence>
<dbReference type="InterPro" id="IPR003660">
    <property type="entry name" value="HAMP_dom"/>
</dbReference>